<evidence type="ECO:0000256" key="2">
    <source>
        <dbReference type="ARBA" id="ARBA00022737"/>
    </source>
</evidence>
<evidence type="ECO:0000256" key="6">
    <source>
        <dbReference type="SAM" id="MobiDB-lite"/>
    </source>
</evidence>
<protein>
    <recommendedName>
        <fullName evidence="7">C2H2-type domain-containing protein</fullName>
    </recommendedName>
</protein>
<feature type="compositionally biased region" description="Basic and acidic residues" evidence="6">
    <location>
        <begin position="138"/>
        <end position="168"/>
    </location>
</feature>
<keyword evidence="3 5" id="KW-0863">Zinc-finger</keyword>
<dbReference type="GO" id="GO:0003676">
    <property type="term" value="F:nucleic acid binding"/>
    <property type="evidence" value="ECO:0007669"/>
    <property type="project" value="InterPro"/>
</dbReference>
<dbReference type="InterPro" id="IPR036236">
    <property type="entry name" value="Znf_C2H2_sf"/>
</dbReference>
<feature type="region of interest" description="Disordered" evidence="6">
    <location>
        <begin position="70"/>
        <end position="92"/>
    </location>
</feature>
<evidence type="ECO:0000256" key="3">
    <source>
        <dbReference type="ARBA" id="ARBA00022771"/>
    </source>
</evidence>
<feature type="compositionally biased region" description="Basic and acidic residues" evidence="6">
    <location>
        <begin position="107"/>
        <end position="119"/>
    </location>
</feature>
<name>A0AAW2HSN0_9NEOP</name>
<keyword evidence="2" id="KW-0677">Repeat</keyword>
<dbReference type="PANTHER" id="PTHR24379:SF127">
    <property type="entry name" value="BLOODY FINGERS-RELATED"/>
    <property type="match status" value="1"/>
</dbReference>
<evidence type="ECO:0000256" key="1">
    <source>
        <dbReference type="ARBA" id="ARBA00022723"/>
    </source>
</evidence>
<organism evidence="8">
    <name type="scientific">Menopon gallinae</name>
    <name type="common">poultry shaft louse</name>
    <dbReference type="NCBI Taxonomy" id="328185"/>
    <lineage>
        <taxon>Eukaryota</taxon>
        <taxon>Metazoa</taxon>
        <taxon>Ecdysozoa</taxon>
        <taxon>Arthropoda</taxon>
        <taxon>Hexapoda</taxon>
        <taxon>Insecta</taxon>
        <taxon>Pterygota</taxon>
        <taxon>Neoptera</taxon>
        <taxon>Paraneoptera</taxon>
        <taxon>Psocodea</taxon>
        <taxon>Troctomorpha</taxon>
        <taxon>Phthiraptera</taxon>
        <taxon>Amblycera</taxon>
        <taxon>Menoponidae</taxon>
        <taxon>Menopon</taxon>
    </lineage>
</organism>
<feature type="domain" description="C2H2-type" evidence="7">
    <location>
        <begin position="956"/>
        <end position="983"/>
    </location>
</feature>
<dbReference type="AlphaFoldDB" id="A0AAW2HSN0"/>
<accession>A0AAW2HSN0</accession>
<dbReference type="SMART" id="SM00355">
    <property type="entry name" value="ZnF_C2H2"/>
    <property type="match status" value="16"/>
</dbReference>
<feature type="domain" description="C2H2-type" evidence="7">
    <location>
        <begin position="761"/>
        <end position="792"/>
    </location>
</feature>
<feature type="domain" description="C2H2-type" evidence="7">
    <location>
        <begin position="636"/>
        <end position="664"/>
    </location>
</feature>
<feature type="region of interest" description="Disordered" evidence="6">
    <location>
        <begin position="290"/>
        <end position="369"/>
    </location>
</feature>
<dbReference type="GO" id="GO:0008270">
    <property type="term" value="F:zinc ion binding"/>
    <property type="evidence" value="ECO:0007669"/>
    <property type="project" value="UniProtKB-KW"/>
</dbReference>
<dbReference type="InterPro" id="IPR013087">
    <property type="entry name" value="Znf_C2H2_type"/>
</dbReference>
<feature type="domain" description="C2H2-type" evidence="7">
    <location>
        <begin position="700"/>
        <end position="729"/>
    </location>
</feature>
<dbReference type="Gene3D" id="3.30.160.60">
    <property type="entry name" value="Classic Zinc Finger"/>
    <property type="match status" value="8"/>
</dbReference>
<keyword evidence="1" id="KW-0479">Metal-binding</keyword>
<dbReference type="PROSITE" id="PS00028">
    <property type="entry name" value="ZINC_FINGER_C2H2_1"/>
    <property type="match status" value="6"/>
</dbReference>
<feature type="domain" description="C2H2-type" evidence="7">
    <location>
        <begin position="928"/>
        <end position="955"/>
    </location>
</feature>
<dbReference type="Pfam" id="PF00096">
    <property type="entry name" value="zf-C2H2"/>
    <property type="match status" value="1"/>
</dbReference>
<dbReference type="InterPro" id="IPR003604">
    <property type="entry name" value="Matrin/U1-like-C_Znf_C2H2"/>
</dbReference>
<dbReference type="SMART" id="SM00451">
    <property type="entry name" value="ZnF_U1"/>
    <property type="match status" value="5"/>
</dbReference>
<feature type="compositionally biased region" description="Polar residues" evidence="6">
    <location>
        <begin position="359"/>
        <end position="369"/>
    </location>
</feature>
<dbReference type="FunFam" id="3.30.160.60:FF:000065">
    <property type="entry name" value="B-cell CLL/lymphoma 6, member B"/>
    <property type="match status" value="1"/>
</dbReference>
<dbReference type="PROSITE" id="PS50157">
    <property type="entry name" value="ZINC_FINGER_C2H2_2"/>
    <property type="match status" value="6"/>
</dbReference>
<evidence type="ECO:0000256" key="4">
    <source>
        <dbReference type="ARBA" id="ARBA00022833"/>
    </source>
</evidence>
<feature type="compositionally biased region" description="Basic residues" evidence="6">
    <location>
        <begin position="120"/>
        <end position="137"/>
    </location>
</feature>
<feature type="compositionally biased region" description="Basic and acidic residues" evidence="6">
    <location>
        <begin position="890"/>
        <end position="902"/>
    </location>
</feature>
<dbReference type="PANTHER" id="PTHR24379">
    <property type="entry name" value="KRAB AND ZINC FINGER DOMAIN-CONTAINING"/>
    <property type="match status" value="1"/>
</dbReference>
<proteinExistence type="predicted"/>
<dbReference type="SUPFAM" id="SSF57667">
    <property type="entry name" value="beta-beta-alpha zinc fingers"/>
    <property type="match status" value="5"/>
</dbReference>
<evidence type="ECO:0000256" key="5">
    <source>
        <dbReference type="PROSITE-ProRule" id="PRU00042"/>
    </source>
</evidence>
<gene>
    <name evidence="8" type="ORF">PYX00_005548</name>
</gene>
<evidence type="ECO:0000259" key="7">
    <source>
        <dbReference type="PROSITE" id="PS50157"/>
    </source>
</evidence>
<evidence type="ECO:0000313" key="8">
    <source>
        <dbReference type="EMBL" id="KAL0272671.1"/>
    </source>
</evidence>
<feature type="region of interest" description="Disordered" evidence="6">
    <location>
        <begin position="107"/>
        <end position="168"/>
    </location>
</feature>
<keyword evidence="4" id="KW-0862">Zinc</keyword>
<sequence length="1213" mass="139522">MEDSHYCLKCGLTLVGLENYINHRKEPCESKMYEAMSCDVAKIEEDKIGPESKTENVEADDFFSSLELQSSSKTTNATHLNVPSKSSTGIVTRSKSLLSYPDRMAEKLDSKTVKSSETKRAKKSRKRKLLNPRRRTPKTSEGKKDKKDAVQRKQHDADDGRASPGFDRAKEEDDWNLFNHLVIKKDLEERRASETPGSIRRYTPELLSISPILELSEDKEAEVDKFLEAEEYDDDDAYLTLDDVDEFNYAPPRGHTGGKWKPGSLSVRTSPMLWPSQTWDSLLEEDGKLAESPTEPCKGLGKWKSYNPPSTHTGGKWKPMESPQIRSVPPATYTGGKWHPGKRMPSEPPATHTGGKWKPQTSPNQTNKTWKTDVSDLVSSKTSMDNKTLNVIASCQSTSGKCLKTAGGLIQYYCSPCNRRLASKKMYKKHVLSELHLKRVLQENELEFDSRSIKMFRVMNNKQRGLGKREIKKPEFFKDMEMGVVKKSAKDVNVKRKRLPRKELIKCDICKVKLASHQLGKHLVSYYHSRRIRLNDPDQQKLVLDNIHAIVKQAPYQCGICKFYFNTHRLFKKHWTSDDHKWMEEKTGRKFWCVLCNFECETSRSMELHLDSNSHREVIMAVNKSIPIIIRQKQILDCKFCEKKFRYNFALIRHIRISHDVDAETLKLHPCMHCKYKSKTVKSLQRHVLKRHKGTAKVPYFCSACEMYFRTAEEASEHRKSHKHRSRKREGVRSCPYCPAVLDDLDKLKSHIAEAHPGLRPKCSKCGKTFSLPQEVAQHKKTCSFLEDDKEPEKYSCSFCAFSSELKADVLFHETLHRRAQDDLQRLLCPICGNEYRLFALKVHLRSHTGERPYECKPCSKTFVRKTRLLDHLKQQHGGVESPGTPPEAPQKKPEEKPDGPKCGDPKCRYAAKDMEYHARVHIGRNLFQCLCCSYQAKTNSLLNRHNKIHLDERSYPCPHCPFRGRLASHLKRHLRLHTGAKPYKCPHCRYQCNILENLRKHVLFTKIHPGKMLYECKMCYYGTNASKDFKQHLSEKHKDKFGTEVAITAYIAGIYNVEEDVQTAVNPVPVKPKTVPTQPKTDRSVLKNIAILTKKFEPIAPKPEKKSPGNSVQDKRKMLEMELEKLKKQAKKNPPLRSYPTPAALKERKMRMAKEAAKKEAGSHLTVAINQMEGQAEDPSPTYILYESGISFEDNEDHLAEQEFYLLENYND</sequence>
<feature type="domain" description="C2H2-type" evidence="7">
    <location>
        <begin position="854"/>
        <end position="882"/>
    </location>
</feature>
<dbReference type="EMBL" id="JARGDH010000003">
    <property type="protein sequence ID" value="KAL0272671.1"/>
    <property type="molecule type" value="Genomic_DNA"/>
</dbReference>
<feature type="region of interest" description="Disordered" evidence="6">
    <location>
        <begin position="875"/>
        <end position="902"/>
    </location>
</feature>
<comment type="caution">
    <text evidence="8">The sequence shown here is derived from an EMBL/GenBank/DDBJ whole genome shotgun (WGS) entry which is preliminary data.</text>
</comment>
<reference evidence="8" key="1">
    <citation type="journal article" date="2024" name="Gigascience">
        <title>Chromosome-level genome of the poultry shaft louse Menopon gallinae provides insight into the host-switching and adaptive evolution of parasitic lice.</title>
        <authorList>
            <person name="Xu Y."/>
            <person name="Ma L."/>
            <person name="Liu S."/>
            <person name="Liang Y."/>
            <person name="Liu Q."/>
            <person name="He Z."/>
            <person name="Tian L."/>
            <person name="Duan Y."/>
            <person name="Cai W."/>
            <person name="Li H."/>
            <person name="Song F."/>
        </authorList>
    </citation>
    <scope>NUCLEOTIDE SEQUENCE</scope>
    <source>
        <strain evidence="8">Cailab_2023a</strain>
    </source>
</reference>